<comment type="caution">
    <text evidence="1">Lacks conserved residue(s) required for the propagation of feature annotation.</text>
</comment>
<organism evidence="3 4">
    <name type="scientific">Bacillus licheniformis</name>
    <dbReference type="NCBI Taxonomy" id="1402"/>
    <lineage>
        <taxon>Bacteria</taxon>
        <taxon>Bacillati</taxon>
        <taxon>Bacillota</taxon>
        <taxon>Bacilli</taxon>
        <taxon>Bacillales</taxon>
        <taxon>Bacillaceae</taxon>
        <taxon>Bacillus</taxon>
    </lineage>
</organism>
<dbReference type="SUPFAM" id="SSF141530">
    <property type="entry name" value="PTSIIA/GutA-like"/>
    <property type="match status" value="1"/>
</dbReference>
<dbReference type="GO" id="GO:0016301">
    <property type="term" value="F:kinase activity"/>
    <property type="evidence" value="ECO:0007669"/>
    <property type="project" value="TreeGrafter"/>
</dbReference>
<dbReference type="GO" id="GO:0008982">
    <property type="term" value="F:protein-N(PI)-phosphohistidine-sugar phosphotransferase activity"/>
    <property type="evidence" value="ECO:0007669"/>
    <property type="project" value="InterPro"/>
</dbReference>
<dbReference type="Gene3D" id="2.40.33.40">
    <property type="entry name" value="Phosphotransferase system, glucitol/sorbitol-specific IIA component"/>
    <property type="match status" value="1"/>
</dbReference>
<dbReference type="EMBL" id="NILC01000025">
    <property type="protein sequence ID" value="TWL25937.1"/>
    <property type="molecule type" value="Genomic_DNA"/>
</dbReference>
<dbReference type="AlphaFoldDB" id="A0A1Y0YKW2"/>
<dbReference type="PANTHER" id="PTHR40398:SF1">
    <property type="entry name" value="PTS SYSTEM GLUCITOL_SORBITOL-SPECIFIC EIIA COMPONENT"/>
    <property type="match status" value="1"/>
</dbReference>
<dbReference type="GO" id="GO:0009401">
    <property type="term" value="P:phosphoenolpyruvate-dependent sugar phosphotransferase system"/>
    <property type="evidence" value="ECO:0007669"/>
    <property type="project" value="InterPro"/>
</dbReference>
<dbReference type="PANTHER" id="PTHR40398">
    <property type="entry name" value="PTS SYSTEM GLUCITOL/SORBITOL-SPECIFIC EIIA COMPONENT"/>
    <property type="match status" value="1"/>
</dbReference>
<dbReference type="RefSeq" id="WP_003185882.1">
    <property type="nucleotide sequence ID" value="NZ_BEXU01000014.1"/>
</dbReference>
<evidence type="ECO:0000313" key="4">
    <source>
        <dbReference type="Proteomes" id="UP000435910"/>
    </source>
</evidence>
<sequence>MVMLYETKINRIGAQAAAFSDEKMLILFGEGAPDELKDYCLSIDIKPVEGDFNEGDELILGGESYKITAVGGAVRQNLANLGHITLKFDGSVSAELPGTLYLERKEQLPEVSAGDCIQVKRFS</sequence>
<gene>
    <name evidence="3" type="ORF">CHCC16736_2395</name>
    <name evidence="2" type="ORF">I6G80_05880</name>
</gene>
<evidence type="ECO:0000313" key="5">
    <source>
        <dbReference type="Proteomes" id="UP000595038"/>
    </source>
</evidence>
<evidence type="ECO:0000313" key="3">
    <source>
        <dbReference type="EMBL" id="TWL25937.1"/>
    </source>
</evidence>
<reference evidence="3 4" key="1">
    <citation type="submission" date="2019-06" db="EMBL/GenBank/DDBJ databases">
        <title>Genome sequence analysis of &gt;100 Bacillus licheniformis strains suggests intrinsic resistance to this species.</title>
        <authorList>
            <person name="Wels M."/>
            <person name="Siezen R.J."/>
            <person name="Johansen E."/>
            <person name="Stuer-Lauridsen B."/>
            <person name="Bjerre K."/>
            <person name="Nielsen B.K.K."/>
        </authorList>
    </citation>
    <scope>NUCLEOTIDE SEQUENCE [LARGE SCALE GENOMIC DNA]</scope>
    <source>
        <strain evidence="3 4">BAC-16736</strain>
    </source>
</reference>
<dbReference type="Pfam" id="PF03829">
    <property type="entry name" value="PTSIIA_gutA"/>
    <property type="match status" value="1"/>
</dbReference>
<dbReference type="InterPro" id="IPR036665">
    <property type="entry name" value="PTS_IIA_glucitol/sorbitol_sf"/>
</dbReference>
<protein>
    <submittedName>
        <fullName evidence="2">PTS glucitol/sorbitol transporter subunit IIA</fullName>
    </submittedName>
    <submittedName>
        <fullName evidence="3">PTS system glucitol/sorbitol-specific EIIA component</fullName>
    </submittedName>
</protein>
<dbReference type="InterPro" id="IPR004716">
    <property type="entry name" value="PTS_IIA_glucitol/sorbitol-sp"/>
</dbReference>
<dbReference type="GO" id="GO:0005737">
    <property type="term" value="C:cytoplasm"/>
    <property type="evidence" value="ECO:0007669"/>
    <property type="project" value="InterPro"/>
</dbReference>
<dbReference type="EMBL" id="CP065647">
    <property type="protein sequence ID" value="QPR73792.1"/>
    <property type="molecule type" value="Genomic_DNA"/>
</dbReference>
<dbReference type="PROSITE" id="PS51097">
    <property type="entry name" value="PTS_EIIA_TYPE_5"/>
    <property type="match status" value="1"/>
</dbReference>
<dbReference type="Proteomes" id="UP000595038">
    <property type="component" value="Chromosome"/>
</dbReference>
<proteinExistence type="predicted"/>
<accession>A0A1Y0YKW2</accession>
<dbReference type="Proteomes" id="UP000435910">
    <property type="component" value="Unassembled WGS sequence"/>
</dbReference>
<evidence type="ECO:0000256" key="1">
    <source>
        <dbReference type="PROSITE-ProRule" id="PRU00420"/>
    </source>
</evidence>
<evidence type="ECO:0000313" key="2">
    <source>
        <dbReference type="EMBL" id="QPR73792.1"/>
    </source>
</evidence>
<name>A0A1Y0YKW2_BACLI</name>
<reference evidence="2 5" key="2">
    <citation type="submission" date="2020-12" db="EMBL/GenBank/DDBJ databases">
        <title>FDA dAtabase for Regulatory Grade micrObial Sequences (FDA-ARGOS): Supporting development and validation of Infectious Disease Dx tests.</title>
        <authorList>
            <person name="Nelson B."/>
            <person name="Plummer A."/>
            <person name="Tallon L."/>
            <person name="Sadzewicz L."/>
            <person name="Zhao X."/>
            <person name="Boylan J."/>
            <person name="Ott S."/>
            <person name="Bowen H."/>
            <person name="Vavikolanu K."/>
            <person name="Mehta A."/>
            <person name="Aluvathingal J."/>
            <person name="Nadendla S."/>
            <person name="Myers T."/>
            <person name="Yan Y."/>
            <person name="Sichtig H."/>
        </authorList>
    </citation>
    <scope>NUCLEOTIDE SEQUENCE [LARGE SCALE GENOMIC DNA]</scope>
    <source>
        <strain evidence="2 5">FDAARGOS_923</strain>
    </source>
</reference>